<dbReference type="Gene3D" id="3.10.310.70">
    <property type="match status" value="1"/>
</dbReference>
<dbReference type="Proteomes" id="UP000243904">
    <property type="component" value="Chromosome I"/>
</dbReference>
<keyword evidence="7" id="KW-1185">Reference proteome</keyword>
<dbReference type="Gene3D" id="2.30.40.10">
    <property type="entry name" value="Urease, subunit C, domain 1"/>
    <property type="match status" value="1"/>
</dbReference>
<evidence type="ECO:0000256" key="3">
    <source>
        <dbReference type="ARBA" id="ARBA00022833"/>
    </source>
</evidence>
<evidence type="ECO:0000259" key="4">
    <source>
        <dbReference type="Pfam" id="PF07969"/>
    </source>
</evidence>
<dbReference type="PANTHER" id="PTHR22642">
    <property type="entry name" value="IMIDAZOLONEPROPIONASE"/>
    <property type="match status" value="1"/>
</dbReference>
<dbReference type="EMBL" id="LT629750">
    <property type="protein sequence ID" value="SDT11060.1"/>
    <property type="molecule type" value="Genomic_DNA"/>
</dbReference>
<dbReference type="AlphaFoldDB" id="A0A1H1XPF6"/>
<dbReference type="GO" id="GO:0046872">
    <property type="term" value="F:metal ion binding"/>
    <property type="evidence" value="ECO:0007669"/>
    <property type="project" value="UniProtKB-KW"/>
</dbReference>
<dbReference type="Gene3D" id="3.20.20.140">
    <property type="entry name" value="Metal-dependent hydrolases"/>
    <property type="match status" value="1"/>
</dbReference>
<sequence>MKSDYLLTNGNVITLDRSSRIAEAVAIRGDRIVAVGTTAEVSALCHPDTRKIDLGGRSVLPGFFDAHPHMDREGLRNCGGISLVGLNSVSAIVDKVAEAARSRPEGEWIVLMPMGGPPFDYVNHPSLLREGRFPNRYDLDEVAPNHPVYIRNVWGWWARPPYPAIANSCALRSAGITKETLDPYNIKIERDDRGEPTGVFLEMNRVSILEYTLFQKIPRFTQDDRLRSVREGARAYSRLGTTTGYESHGLTPAIMRAYREADERGELSVRISAPLSLPTSAKSRRDISDLLYQWAAPAGGRGSNTGRFRFSGVTVDHADPNIAGPIARDYPYEQWAGFFSQGITDSEFIEIGTEAARLGLRLNTVVATSPPYHATERTIRMLEEIDREVRLQDLRCVGFHLNEVNSDQLKRIRELGLTISLTPSFIYSHSTGLGLDRLGQDAVPIKEVLDAGIPIALGSDNVPPSMLFTCWEALVRWDDHNRQSLGKSNLTREEALRICCQTPHYMNWEESSRGTIAEGMAAELVVLDGNPMTCDVDLLPQLKADMTVVDGQIVHDAIVATSEMQDV</sequence>
<dbReference type="InterPro" id="IPR032466">
    <property type="entry name" value="Metal_Hydrolase"/>
</dbReference>
<dbReference type="PANTHER" id="PTHR22642:SF2">
    <property type="entry name" value="PROTEIN LONG AFTER FAR-RED 3"/>
    <property type="match status" value="1"/>
</dbReference>
<dbReference type="InterPro" id="IPR013108">
    <property type="entry name" value="Amidohydro_3"/>
</dbReference>
<reference evidence="7" key="1">
    <citation type="submission" date="2016-10" db="EMBL/GenBank/DDBJ databases">
        <authorList>
            <person name="Varghese N."/>
            <person name="Submissions S."/>
        </authorList>
    </citation>
    <scope>NUCLEOTIDE SEQUENCE [LARGE SCALE GENOMIC DNA]</scope>
    <source>
        <strain evidence="7">GAS369</strain>
    </source>
</reference>
<dbReference type="InterPro" id="IPR011059">
    <property type="entry name" value="Metal-dep_hydrolase_composite"/>
</dbReference>
<feature type="domain" description="Amidohydrolase 3" evidence="4">
    <location>
        <begin position="52"/>
        <end position="555"/>
    </location>
</feature>
<dbReference type="SUPFAM" id="SSF51338">
    <property type="entry name" value="Composite domain of metallo-dependent hydrolases"/>
    <property type="match status" value="1"/>
</dbReference>
<dbReference type="GO" id="GO:0016810">
    <property type="term" value="F:hydrolase activity, acting on carbon-nitrogen (but not peptide) bonds"/>
    <property type="evidence" value="ECO:0007669"/>
    <property type="project" value="InterPro"/>
</dbReference>
<dbReference type="RefSeq" id="WP_146688811.1">
    <property type="nucleotide sequence ID" value="NZ_LT629750.1"/>
</dbReference>
<evidence type="ECO:0000256" key="1">
    <source>
        <dbReference type="ARBA" id="ARBA00022723"/>
    </source>
</evidence>
<dbReference type="Pfam" id="PF22039">
    <property type="entry name" value="HUTI_composite_bact"/>
    <property type="match status" value="1"/>
</dbReference>
<evidence type="ECO:0000313" key="7">
    <source>
        <dbReference type="Proteomes" id="UP000243904"/>
    </source>
</evidence>
<proteinExistence type="predicted"/>
<dbReference type="InterPro" id="IPR054418">
    <property type="entry name" value="MQNX/HUTI_composite_N"/>
</dbReference>
<evidence type="ECO:0000313" key="6">
    <source>
        <dbReference type="EMBL" id="SDT11060.1"/>
    </source>
</evidence>
<name>A0A1H1XPF6_9BRAD</name>
<gene>
    <name evidence="6" type="ORF">SAMN05444158_4422</name>
</gene>
<keyword evidence="3" id="KW-0862">Zinc</keyword>
<keyword evidence="1" id="KW-0479">Metal-binding</keyword>
<protein>
    <submittedName>
        <fullName evidence="6">Uncharacterized protein</fullName>
    </submittedName>
</protein>
<dbReference type="Pfam" id="PF07969">
    <property type="entry name" value="Amidohydro_3"/>
    <property type="match status" value="1"/>
</dbReference>
<evidence type="ECO:0000259" key="5">
    <source>
        <dbReference type="Pfam" id="PF22039"/>
    </source>
</evidence>
<accession>A0A1H1XPF6</accession>
<keyword evidence="2" id="KW-0378">Hydrolase</keyword>
<evidence type="ECO:0000256" key="2">
    <source>
        <dbReference type="ARBA" id="ARBA00022801"/>
    </source>
</evidence>
<dbReference type="SUPFAM" id="SSF51556">
    <property type="entry name" value="Metallo-dependent hydrolases"/>
    <property type="match status" value="1"/>
</dbReference>
<feature type="domain" description="Aminodeoxyfutalosine deaminase/Imidazolonepropionase-like composite" evidence="5">
    <location>
        <begin position="24"/>
        <end position="43"/>
    </location>
</feature>
<organism evidence="6 7">
    <name type="scientific">Bradyrhizobium canariense</name>
    <dbReference type="NCBI Taxonomy" id="255045"/>
    <lineage>
        <taxon>Bacteria</taxon>
        <taxon>Pseudomonadati</taxon>
        <taxon>Pseudomonadota</taxon>
        <taxon>Alphaproteobacteria</taxon>
        <taxon>Hyphomicrobiales</taxon>
        <taxon>Nitrobacteraceae</taxon>
        <taxon>Bradyrhizobium</taxon>
    </lineage>
</organism>